<accession>A0A0E0K9I7</accession>
<organism evidence="2">
    <name type="scientific">Oryza punctata</name>
    <name type="common">Red rice</name>
    <dbReference type="NCBI Taxonomy" id="4537"/>
    <lineage>
        <taxon>Eukaryota</taxon>
        <taxon>Viridiplantae</taxon>
        <taxon>Streptophyta</taxon>
        <taxon>Embryophyta</taxon>
        <taxon>Tracheophyta</taxon>
        <taxon>Spermatophyta</taxon>
        <taxon>Magnoliopsida</taxon>
        <taxon>Liliopsida</taxon>
        <taxon>Poales</taxon>
        <taxon>Poaceae</taxon>
        <taxon>BOP clade</taxon>
        <taxon>Oryzoideae</taxon>
        <taxon>Oryzeae</taxon>
        <taxon>Oryzinae</taxon>
        <taxon>Oryza</taxon>
    </lineage>
</organism>
<keyword evidence="3" id="KW-1185">Reference proteome</keyword>
<dbReference type="Proteomes" id="UP000026962">
    <property type="component" value="Chromosome 3"/>
</dbReference>
<dbReference type="AlphaFoldDB" id="A0A0E0K9I7"/>
<reference evidence="2" key="2">
    <citation type="submission" date="2018-05" db="EMBL/GenBank/DDBJ databases">
        <title>OpunRS2 (Oryza punctata Reference Sequence Version 2).</title>
        <authorList>
            <person name="Zhang J."/>
            <person name="Kudrna D."/>
            <person name="Lee S."/>
            <person name="Talag J."/>
            <person name="Welchert J."/>
            <person name="Wing R.A."/>
        </authorList>
    </citation>
    <scope>NUCLEOTIDE SEQUENCE [LARGE SCALE GENOMIC DNA]</scope>
</reference>
<name>A0A0E0K9I7_ORYPU</name>
<evidence type="ECO:0000256" key="1">
    <source>
        <dbReference type="SAM" id="MobiDB-lite"/>
    </source>
</evidence>
<reference evidence="2" key="1">
    <citation type="submission" date="2015-04" db="UniProtKB">
        <authorList>
            <consortium name="EnsemblPlants"/>
        </authorList>
    </citation>
    <scope>IDENTIFICATION</scope>
</reference>
<evidence type="ECO:0000313" key="3">
    <source>
        <dbReference type="Proteomes" id="UP000026962"/>
    </source>
</evidence>
<evidence type="ECO:0000313" key="2">
    <source>
        <dbReference type="EnsemblPlants" id="OPUNC03G05490.1"/>
    </source>
</evidence>
<dbReference type="HOGENOM" id="CLU_1743502_0_0_1"/>
<dbReference type="Gramene" id="OPUNC03G05490.1">
    <property type="protein sequence ID" value="OPUNC03G05490.1"/>
    <property type="gene ID" value="OPUNC03G05490"/>
</dbReference>
<feature type="region of interest" description="Disordered" evidence="1">
    <location>
        <begin position="70"/>
        <end position="102"/>
    </location>
</feature>
<dbReference type="EnsemblPlants" id="OPUNC03G05490.1">
    <property type="protein sequence ID" value="OPUNC03G05490.1"/>
    <property type="gene ID" value="OPUNC03G05490"/>
</dbReference>
<sequence length="150" mass="15849">MGNAKEETSLDGGGIARLIKLDDALEGHTLIHNANEDRVLGGGEIRGDLFRCGKGSPSCVSVIEHETAAREEEARGGKKKMMVEEEEGSPVNRHRGSARGTGVVGDRLHVDACSNDGCTQRRGFSNGAAMGSVATLAGQIGDLKFPKLKY</sequence>
<protein>
    <submittedName>
        <fullName evidence="2">Uncharacterized protein</fullName>
    </submittedName>
</protein>
<proteinExistence type="predicted"/>